<protein>
    <submittedName>
        <fullName evidence="2">Uncharacterized protein</fullName>
    </submittedName>
</protein>
<reference evidence="3" key="3">
    <citation type="submission" date="2021-01" db="EMBL/GenBank/DDBJ databases">
        <title>Pan-genome distribution and transcriptional activeness of fungal secondary metabolism genes in Aspergillus section Fumigati.</title>
        <authorList>
            <person name="Takahashi H."/>
            <person name="Umemura M."/>
            <person name="Ninomiya A."/>
            <person name="Kusuya Y."/>
            <person name="Urayama S."/>
            <person name="Shimizu M."/>
            <person name="Watanabe A."/>
            <person name="Kamei K."/>
            <person name="Yaguchi T."/>
            <person name="Hagiwara D."/>
        </authorList>
    </citation>
    <scope>NUCLEOTIDE SEQUENCE</scope>
    <source>
        <strain evidence="3">IFM 46973</strain>
    </source>
</reference>
<dbReference type="GeneID" id="66997623"/>
<feature type="compositionally biased region" description="Basic and acidic residues" evidence="1">
    <location>
        <begin position="62"/>
        <end position="73"/>
    </location>
</feature>
<feature type="region of interest" description="Disordered" evidence="1">
    <location>
        <begin position="174"/>
        <end position="194"/>
    </location>
</feature>
<comment type="caution">
    <text evidence="2">The sequence shown here is derived from an EMBL/GenBank/DDBJ whole genome shotgun (WGS) entry which is preliminary data.</text>
</comment>
<reference evidence="2 4" key="2">
    <citation type="submission" date="2020-01" db="EMBL/GenBank/DDBJ databases">
        <title>Draft genome sequence of Aspergillus udagawae IFM 46972.</title>
        <authorList>
            <person name="Takahashi H."/>
            <person name="Yaguchi T."/>
        </authorList>
    </citation>
    <scope>NUCLEOTIDE SEQUENCE [LARGE SCALE GENOMIC DNA]</scope>
    <source>
        <strain evidence="2 4">IFM 46972</strain>
    </source>
</reference>
<dbReference type="Proteomes" id="UP000465221">
    <property type="component" value="Unassembled WGS sequence"/>
</dbReference>
<dbReference type="AlphaFoldDB" id="A0A8H3NYF9"/>
<gene>
    <name evidence="3" type="ORF">Aud_010146</name>
    <name evidence="2" type="ORF">IFM46972_06324</name>
</gene>
<evidence type="ECO:0000313" key="3">
    <source>
        <dbReference type="EMBL" id="GIC93658.1"/>
    </source>
</evidence>
<evidence type="ECO:0000256" key="1">
    <source>
        <dbReference type="SAM" id="MobiDB-lite"/>
    </source>
</evidence>
<evidence type="ECO:0000313" key="4">
    <source>
        <dbReference type="Proteomes" id="UP000465221"/>
    </source>
</evidence>
<proteinExistence type="predicted"/>
<sequence length="194" mass="22260">MSRGQTRDWNKERVALDRRGSDGEYDVSYHKSHRSERPGPSYYGPNFSNVENKRSASLAYGDIRHPVTPDRYGKRPQPYTSDVKKDYNEYKKYGDLYSETKAKTDSKYKTLLKTPRNDDHYRQNIEMARDLSHDTRLAANTAAASRSGFAHKYPYAYDGQKGKEGHERAIETLRAGAKNASKAERKTSKLLGRN</sequence>
<accession>A0A8H3NYF9</accession>
<evidence type="ECO:0000313" key="2">
    <source>
        <dbReference type="EMBL" id="GFF40770.1"/>
    </source>
</evidence>
<organism evidence="2 4">
    <name type="scientific">Aspergillus udagawae</name>
    <dbReference type="NCBI Taxonomy" id="91492"/>
    <lineage>
        <taxon>Eukaryota</taxon>
        <taxon>Fungi</taxon>
        <taxon>Dikarya</taxon>
        <taxon>Ascomycota</taxon>
        <taxon>Pezizomycotina</taxon>
        <taxon>Eurotiomycetes</taxon>
        <taxon>Eurotiomycetidae</taxon>
        <taxon>Eurotiales</taxon>
        <taxon>Aspergillaceae</taxon>
        <taxon>Aspergillus</taxon>
        <taxon>Aspergillus subgen. Fumigati</taxon>
    </lineage>
</organism>
<name>A0A8H3NYF9_9EURO</name>
<dbReference type="RefSeq" id="XP_043150924.1">
    <property type="nucleotide sequence ID" value="XM_043294989.1"/>
</dbReference>
<feature type="compositionally biased region" description="Basic and acidic residues" evidence="1">
    <location>
        <begin position="1"/>
        <end position="22"/>
    </location>
</feature>
<dbReference type="EMBL" id="BBXM02000008">
    <property type="protein sequence ID" value="GIC93658.1"/>
    <property type="molecule type" value="Genomic_DNA"/>
</dbReference>
<reference evidence="3" key="1">
    <citation type="journal article" date="2015" name="Genome Announc.">
        <title>Draft Genome Sequence of the Pathogenic Filamentous Fungus Aspergillus udagawae Strain IFM 46973T.</title>
        <authorList>
            <person name="Kusuya Y."/>
            <person name="Takahashi-Nakaguchi A."/>
            <person name="Takahashi H."/>
            <person name="Yaguchi T."/>
        </authorList>
    </citation>
    <scope>NUCLEOTIDE SEQUENCE</scope>
    <source>
        <strain evidence="3">IFM 46973</strain>
    </source>
</reference>
<dbReference type="EMBL" id="BLKC01000042">
    <property type="protein sequence ID" value="GFF40770.1"/>
    <property type="molecule type" value="Genomic_DNA"/>
</dbReference>
<dbReference type="Proteomes" id="UP000036893">
    <property type="component" value="Unassembled WGS sequence"/>
</dbReference>
<feature type="region of interest" description="Disordered" evidence="1">
    <location>
        <begin position="1"/>
        <end position="84"/>
    </location>
</feature>